<dbReference type="OrthoDB" id="5429002at2759"/>
<feature type="signal peptide" evidence="1">
    <location>
        <begin position="1"/>
        <end position="18"/>
    </location>
</feature>
<evidence type="ECO:0000256" key="1">
    <source>
        <dbReference type="SAM" id="SignalP"/>
    </source>
</evidence>
<gene>
    <name evidence="2" type="ORF">K504DRAFT_384751</name>
</gene>
<dbReference type="AlphaFoldDB" id="A0A6G1K1R7"/>
<reference evidence="2" key="1">
    <citation type="journal article" date="2020" name="Stud. Mycol.">
        <title>101 Dothideomycetes genomes: a test case for predicting lifestyles and emergence of pathogens.</title>
        <authorList>
            <person name="Haridas S."/>
            <person name="Albert R."/>
            <person name="Binder M."/>
            <person name="Bloem J."/>
            <person name="Labutti K."/>
            <person name="Salamov A."/>
            <person name="Andreopoulos B."/>
            <person name="Baker S."/>
            <person name="Barry K."/>
            <person name="Bills G."/>
            <person name="Bluhm B."/>
            <person name="Cannon C."/>
            <person name="Castanera R."/>
            <person name="Culley D."/>
            <person name="Daum C."/>
            <person name="Ezra D."/>
            <person name="Gonzalez J."/>
            <person name="Henrissat B."/>
            <person name="Kuo A."/>
            <person name="Liang C."/>
            <person name="Lipzen A."/>
            <person name="Lutzoni F."/>
            <person name="Magnuson J."/>
            <person name="Mondo S."/>
            <person name="Nolan M."/>
            <person name="Ohm R."/>
            <person name="Pangilinan J."/>
            <person name="Park H.-J."/>
            <person name="Ramirez L."/>
            <person name="Alfaro M."/>
            <person name="Sun H."/>
            <person name="Tritt A."/>
            <person name="Yoshinaga Y."/>
            <person name="Zwiers L.-H."/>
            <person name="Turgeon B."/>
            <person name="Goodwin S."/>
            <person name="Spatafora J."/>
            <person name="Crous P."/>
            <person name="Grigoriev I."/>
        </authorList>
    </citation>
    <scope>NUCLEOTIDE SEQUENCE</scope>
    <source>
        <strain evidence="2">CBS 279.74</strain>
    </source>
</reference>
<protein>
    <recommendedName>
        <fullName evidence="4">GPI anchored protein</fullName>
    </recommendedName>
</protein>
<evidence type="ECO:0008006" key="4">
    <source>
        <dbReference type="Google" id="ProtNLM"/>
    </source>
</evidence>
<dbReference type="Proteomes" id="UP000799428">
    <property type="component" value="Unassembled WGS sequence"/>
</dbReference>
<keyword evidence="3" id="KW-1185">Reference proteome</keyword>
<organism evidence="2 3">
    <name type="scientific">Pleomassaria siparia CBS 279.74</name>
    <dbReference type="NCBI Taxonomy" id="1314801"/>
    <lineage>
        <taxon>Eukaryota</taxon>
        <taxon>Fungi</taxon>
        <taxon>Dikarya</taxon>
        <taxon>Ascomycota</taxon>
        <taxon>Pezizomycotina</taxon>
        <taxon>Dothideomycetes</taxon>
        <taxon>Pleosporomycetidae</taxon>
        <taxon>Pleosporales</taxon>
        <taxon>Pleomassariaceae</taxon>
        <taxon>Pleomassaria</taxon>
    </lineage>
</organism>
<evidence type="ECO:0000313" key="2">
    <source>
        <dbReference type="EMBL" id="KAF2706553.1"/>
    </source>
</evidence>
<feature type="chain" id="PRO_5026109968" description="GPI anchored protein" evidence="1">
    <location>
        <begin position="19"/>
        <end position="181"/>
    </location>
</feature>
<evidence type="ECO:0000313" key="3">
    <source>
        <dbReference type="Proteomes" id="UP000799428"/>
    </source>
</evidence>
<keyword evidence="1" id="KW-0732">Signal</keyword>
<proteinExistence type="predicted"/>
<sequence length="181" mass="17507">MRASIFISTAAFAVAALAADSSSSVDAHPQTTYLTQTNSLGVVTGMPAVVTSQPLIPSQALTQPGVATSVGVAATIPDLGPGLHTWTAGIGTNSTTAIVFSQNVNGSTSFAIVATPTSSGAGFTGTDGKVTPTSSVAGITGTNGKVTPTGSNSAQSTGAAATMRAVAGSVVGVGAFMAVFL</sequence>
<dbReference type="EMBL" id="MU005775">
    <property type="protein sequence ID" value="KAF2706553.1"/>
    <property type="molecule type" value="Genomic_DNA"/>
</dbReference>
<name>A0A6G1K1R7_9PLEO</name>
<accession>A0A6G1K1R7</accession>